<dbReference type="Pfam" id="PF07690">
    <property type="entry name" value="MFS_1"/>
    <property type="match status" value="1"/>
</dbReference>
<gene>
    <name evidence="8" type="ORF">SAMN04489725_101116</name>
</gene>
<evidence type="ECO:0000313" key="9">
    <source>
        <dbReference type="Proteomes" id="UP000182589"/>
    </source>
</evidence>
<comment type="subcellular location">
    <subcellularLocation>
        <location evidence="1">Cell membrane</location>
        <topology evidence="1">Multi-pass membrane protein</topology>
    </subcellularLocation>
</comment>
<keyword evidence="2" id="KW-0813">Transport</keyword>
<name>A0A1H2Q721_9BACL</name>
<dbReference type="PROSITE" id="PS00217">
    <property type="entry name" value="SUGAR_TRANSPORT_2"/>
    <property type="match status" value="1"/>
</dbReference>
<feature type="transmembrane region" description="Helical" evidence="6">
    <location>
        <begin position="357"/>
        <end position="380"/>
    </location>
</feature>
<evidence type="ECO:0000256" key="2">
    <source>
        <dbReference type="ARBA" id="ARBA00022448"/>
    </source>
</evidence>
<dbReference type="SUPFAM" id="SSF103473">
    <property type="entry name" value="MFS general substrate transporter"/>
    <property type="match status" value="1"/>
</dbReference>
<evidence type="ECO:0000256" key="5">
    <source>
        <dbReference type="ARBA" id="ARBA00023136"/>
    </source>
</evidence>
<accession>A0A1H2Q721</accession>
<dbReference type="PROSITE" id="PS00216">
    <property type="entry name" value="SUGAR_TRANSPORT_1"/>
    <property type="match status" value="1"/>
</dbReference>
<reference evidence="9" key="1">
    <citation type="submission" date="2016-10" db="EMBL/GenBank/DDBJ databases">
        <authorList>
            <person name="Varghese N."/>
        </authorList>
    </citation>
    <scope>NUCLEOTIDE SEQUENCE [LARGE SCALE GENOMIC DNA]</scope>
    <source>
        <strain evidence="9">DSM 12489</strain>
    </source>
</reference>
<dbReference type="InterPro" id="IPR011701">
    <property type="entry name" value="MFS"/>
</dbReference>
<evidence type="ECO:0000313" key="8">
    <source>
        <dbReference type="EMBL" id="SDW02973.1"/>
    </source>
</evidence>
<evidence type="ECO:0000259" key="7">
    <source>
        <dbReference type="PROSITE" id="PS50850"/>
    </source>
</evidence>
<evidence type="ECO:0000256" key="4">
    <source>
        <dbReference type="ARBA" id="ARBA00022989"/>
    </source>
</evidence>
<dbReference type="Gene3D" id="1.20.1250.20">
    <property type="entry name" value="MFS general substrate transporter like domains"/>
    <property type="match status" value="1"/>
</dbReference>
<dbReference type="InterPro" id="IPR020846">
    <property type="entry name" value="MFS_dom"/>
</dbReference>
<organism evidence="8 9">
    <name type="scientific">Alicyclobacillus hesperidum</name>
    <dbReference type="NCBI Taxonomy" id="89784"/>
    <lineage>
        <taxon>Bacteria</taxon>
        <taxon>Bacillati</taxon>
        <taxon>Bacillota</taxon>
        <taxon>Bacilli</taxon>
        <taxon>Bacillales</taxon>
        <taxon>Alicyclobacillaceae</taxon>
        <taxon>Alicyclobacillus</taxon>
    </lineage>
</organism>
<dbReference type="PROSITE" id="PS50850">
    <property type="entry name" value="MFS"/>
    <property type="match status" value="1"/>
</dbReference>
<dbReference type="GO" id="GO:0005886">
    <property type="term" value="C:plasma membrane"/>
    <property type="evidence" value="ECO:0007669"/>
    <property type="project" value="UniProtKB-SubCell"/>
</dbReference>
<feature type="domain" description="Major facilitator superfamily (MFS) profile" evidence="7">
    <location>
        <begin position="25"/>
        <end position="447"/>
    </location>
</feature>
<evidence type="ECO:0000256" key="3">
    <source>
        <dbReference type="ARBA" id="ARBA00022692"/>
    </source>
</evidence>
<evidence type="ECO:0000256" key="1">
    <source>
        <dbReference type="ARBA" id="ARBA00004651"/>
    </source>
</evidence>
<dbReference type="STRING" id="89784.SAMN04489725_101116"/>
<feature type="transmembrane region" description="Helical" evidence="6">
    <location>
        <begin position="149"/>
        <end position="173"/>
    </location>
</feature>
<feature type="transmembrane region" description="Helical" evidence="6">
    <location>
        <begin position="265"/>
        <end position="285"/>
    </location>
</feature>
<feature type="transmembrane region" description="Helical" evidence="6">
    <location>
        <begin position="392"/>
        <end position="416"/>
    </location>
</feature>
<feature type="transmembrane region" description="Helical" evidence="6">
    <location>
        <begin position="91"/>
        <end position="110"/>
    </location>
</feature>
<proteinExistence type="predicted"/>
<feature type="transmembrane region" description="Helical" evidence="6">
    <location>
        <begin position="59"/>
        <end position="79"/>
    </location>
</feature>
<evidence type="ECO:0000256" key="6">
    <source>
        <dbReference type="SAM" id="Phobius"/>
    </source>
</evidence>
<dbReference type="Proteomes" id="UP000182589">
    <property type="component" value="Unassembled WGS sequence"/>
</dbReference>
<feature type="transmembrane region" description="Helical" evidence="6">
    <location>
        <begin position="116"/>
        <end position="137"/>
    </location>
</feature>
<keyword evidence="3 6" id="KW-0812">Transmembrane</keyword>
<sequence>MANRSEVNLLTRLDRIPLTPRVVGIIFLLSLVWLAEAFDIGIVGPVLTTLEKSWHLASWQVGLLAIASTVGIVLGMLPSGMIADKFGRRKVILFGILWFSVLTLLGALVSNVESLFAIRLLAGVGEGAVLPMPYLILSEFTGHRRRAVSVGYANGILTAAYIVPSVVSLWALHNYPADYAWRVPFLLGGIPLVMLIPIYLWLPESPRYLLERGQAGRVQKLVESLEHEASLPHDEKLHDDVIAEMLDATPHDMLNTLKALVRRPLLGRTAMVIMHLTAALILFYILQVFGPTLLATRGVAISNSILYTGIMMLLAGFGSVCQGYLSDRFGRKAILAVYVGLATIGCLLFAFAGSAPIAFAAGFLTAFFGLGIFPVSKLCVAEQYPTDVRGRGVYIVEMAARGLSGIVTTYFIPFVLKAGGDLVIFLGIAVALVVLSIPFLVFGRETARVQLEYASAIVPGKSPERKFSHK</sequence>
<feature type="transmembrane region" description="Helical" evidence="6">
    <location>
        <begin position="333"/>
        <end position="351"/>
    </location>
</feature>
<dbReference type="InterPro" id="IPR005829">
    <property type="entry name" value="Sugar_transporter_CS"/>
</dbReference>
<feature type="transmembrane region" description="Helical" evidence="6">
    <location>
        <begin position="422"/>
        <end position="442"/>
    </location>
</feature>
<keyword evidence="5 6" id="KW-0472">Membrane</keyword>
<dbReference type="PANTHER" id="PTHR23508">
    <property type="entry name" value="CARBOXYLIC ACID TRANSPORTER PROTEIN HOMOLOG"/>
    <property type="match status" value="1"/>
</dbReference>
<dbReference type="EMBL" id="FNOJ01000001">
    <property type="protein sequence ID" value="SDW02973.1"/>
    <property type="molecule type" value="Genomic_DNA"/>
</dbReference>
<dbReference type="PANTHER" id="PTHR23508:SF10">
    <property type="entry name" value="CARBOXYLIC ACID TRANSPORTER PROTEIN HOMOLOG"/>
    <property type="match status" value="1"/>
</dbReference>
<dbReference type="InterPro" id="IPR036259">
    <property type="entry name" value="MFS_trans_sf"/>
</dbReference>
<feature type="transmembrane region" description="Helical" evidence="6">
    <location>
        <begin position="21"/>
        <end position="47"/>
    </location>
</feature>
<dbReference type="GO" id="GO:0046943">
    <property type="term" value="F:carboxylic acid transmembrane transporter activity"/>
    <property type="evidence" value="ECO:0007669"/>
    <property type="project" value="TreeGrafter"/>
</dbReference>
<dbReference type="CDD" id="cd17316">
    <property type="entry name" value="MFS_SV2_like"/>
    <property type="match status" value="1"/>
</dbReference>
<keyword evidence="9" id="KW-1185">Reference proteome</keyword>
<protein>
    <submittedName>
        <fullName evidence="8">MFS transporter, putative metabolite:H+ symporter</fullName>
    </submittedName>
</protein>
<dbReference type="RefSeq" id="WP_074691206.1">
    <property type="nucleotide sequence ID" value="NZ_FNOJ01000001.1"/>
</dbReference>
<keyword evidence="4 6" id="KW-1133">Transmembrane helix</keyword>
<feature type="transmembrane region" description="Helical" evidence="6">
    <location>
        <begin position="305"/>
        <end position="326"/>
    </location>
</feature>
<feature type="transmembrane region" description="Helical" evidence="6">
    <location>
        <begin position="179"/>
        <end position="202"/>
    </location>
</feature>
<dbReference type="AlphaFoldDB" id="A0A1H2Q721"/>